<dbReference type="Proteomes" id="UP000028926">
    <property type="component" value="Chromosome"/>
</dbReference>
<dbReference type="AlphaFoldDB" id="A0A077AUR1"/>
<evidence type="ECO:0000313" key="3">
    <source>
        <dbReference type="Proteomes" id="UP000028926"/>
    </source>
</evidence>
<keyword evidence="1" id="KW-0732">Signal</keyword>
<name>A0A077AUR1_9PROT</name>
<evidence type="ECO:0000256" key="1">
    <source>
        <dbReference type="SAM" id="SignalP"/>
    </source>
</evidence>
<sequence length="390" mass="42248">MKKNFFSLLSASLFISSSVIAAEIPANFKPAEGVQYAISPKNLPNYFVTFATKKNDNGHYLQVAPLETPGVNERWSITAAPAAPGHFRIKKGMENTSGISFIIYNDEKSSKGQYMQMTPTQSLKDRGFWKITAAQKAPGYFKLAPKSLPGFFAVYSADEKTENGGFLLQIASSENPGNERFFSLVPQDYTLAATVTNFNFGDDIEAKLKAAALPDLSSVQTVQVKGVDLGVKIGGDYKKDITETFTWGLNEKLGISIQTTIQAGIPLVLEGKITLGGSFEFASNQSWTNTQMRSFTAKAEMSPKDPGTYRIGNIVYVATNVTLPFTATATYTALSKDEQLSAKAVKALCKYNGLTSKVISKDTNSISVAVSGKLKTTCGVYQETIAEKIA</sequence>
<dbReference type="KEGG" id="paca:ID47_09490"/>
<organism evidence="2 3">
    <name type="scientific">Candidatus Odyssella acanthamoebae</name>
    <dbReference type="NCBI Taxonomy" id="91604"/>
    <lineage>
        <taxon>Bacteria</taxon>
        <taxon>Pseudomonadati</taxon>
        <taxon>Pseudomonadota</taxon>
        <taxon>Alphaproteobacteria</taxon>
        <taxon>Holosporales</taxon>
        <taxon>Candidatus Paracaedibacteraceae</taxon>
        <taxon>Candidatus Odyssella</taxon>
    </lineage>
</organism>
<dbReference type="EMBL" id="CP008941">
    <property type="protein sequence ID" value="AIK96912.1"/>
    <property type="molecule type" value="Genomic_DNA"/>
</dbReference>
<evidence type="ECO:0000313" key="2">
    <source>
        <dbReference type="EMBL" id="AIK96912.1"/>
    </source>
</evidence>
<gene>
    <name evidence="2" type="ORF">ID47_09490</name>
</gene>
<feature type="signal peptide" evidence="1">
    <location>
        <begin position="1"/>
        <end position="21"/>
    </location>
</feature>
<dbReference type="Gene3D" id="2.170.15.10">
    <property type="entry name" value="Proaerolysin, chain A, domain 3"/>
    <property type="match status" value="1"/>
</dbReference>
<feature type="chain" id="PRO_5001717013" evidence="1">
    <location>
        <begin position="22"/>
        <end position="390"/>
    </location>
</feature>
<accession>A0A077AUR1</accession>
<keyword evidence="3" id="KW-1185">Reference proteome</keyword>
<dbReference type="HOGENOM" id="CLU_707300_0_0_5"/>
<dbReference type="OrthoDB" id="154460at2"/>
<reference evidence="2 3" key="1">
    <citation type="submission" date="2014-07" db="EMBL/GenBank/DDBJ databases">
        <title>Comparative genomic insights into amoeba endosymbionts belonging to the families of Holosporaceae and Candidatus Midichloriaceae within Rickettsiales.</title>
        <authorList>
            <person name="Wang Z."/>
            <person name="Wu M."/>
        </authorList>
    </citation>
    <scope>NUCLEOTIDE SEQUENCE [LARGE SCALE GENOMIC DNA]</scope>
    <source>
        <strain evidence="2">PRA3</strain>
    </source>
</reference>
<dbReference type="SUPFAM" id="SSF56973">
    <property type="entry name" value="Aerolisin/ETX pore-forming domain"/>
    <property type="match status" value="1"/>
</dbReference>
<protein>
    <submittedName>
        <fullName evidence="2">Uncharacterized protein</fullName>
    </submittedName>
</protein>
<proteinExistence type="predicted"/>
<dbReference type="RefSeq" id="WP_038465725.1">
    <property type="nucleotide sequence ID" value="NZ_CP008941.1"/>
</dbReference>